<evidence type="ECO:0000256" key="3">
    <source>
        <dbReference type="SAM" id="MobiDB-lite"/>
    </source>
</evidence>
<proteinExistence type="predicted"/>
<feature type="transmembrane region" description="Helical" evidence="4">
    <location>
        <begin position="42"/>
        <end position="62"/>
    </location>
</feature>
<comment type="caution">
    <text evidence="5">The sequence shown here is derived from an EMBL/GenBank/DDBJ whole genome shotgun (WGS) entry which is preliminary data.</text>
</comment>
<gene>
    <name evidence="5" type="ORF">GCM10009681_47440</name>
</gene>
<feature type="region of interest" description="Disordered" evidence="3">
    <location>
        <begin position="1"/>
        <end position="39"/>
    </location>
</feature>
<name>A0ABN2KZT3_9ACTN</name>
<keyword evidence="4" id="KW-0812">Transmembrane</keyword>
<keyword evidence="2" id="KW-0175">Coiled coil</keyword>
<reference evidence="5 6" key="1">
    <citation type="journal article" date="2019" name="Int. J. Syst. Evol. Microbiol.">
        <title>The Global Catalogue of Microorganisms (GCM) 10K type strain sequencing project: providing services to taxonomists for standard genome sequencing and annotation.</title>
        <authorList>
            <consortium name="The Broad Institute Genomics Platform"/>
            <consortium name="The Broad Institute Genome Sequencing Center for Infectious Disease"/>
            <person name="Wu L."/>
            <person name="Ma J."/>
        </authorList>
    </citation>
    <scope>NUCLEOTIDE SEQUENCE [LARGE SCALE GENOMIC DNA]</scope>
    <source>
        <strain evidence="5 6">JCM 13249</strain>
    </source>
</reference>
<evidence type="ECO:0000313" key="6">
    <source>
        <dbReference type="Proteomes" id="UP001500655"/>
    </source>
</evidence>
<dbReference type="InterPro" id="IPR050465">
    <property type="entry name" value="UPF0194_transport"/>
</dbReference>
<keyword evidence="4" id="KW-0472">Membrane</keyword>
<dbReference type="Gene3D" id="2.40.30.170">
    <property type="match status" value="1"/>
</dbReference>
<dbReference type="Gene3D" id="2.40.420.20">
    <property type="match status" value="1"/>
</dbReference>
<dbReference type="Proteomes" id="UP001500655">
    <property type="component" value="Unassembled WGS sequence"/>
</dbReference>
<accession>A0ABN2KZT3</accession>
<evidence type="ECO:0000256" key="4">
    <source>
        <dbReference type="SAM" id="Phobius"/>
    </source>
</evidence>
<evidence type="ECO:0000313" key="5">
    <source>
        <dbReference type="EMBL" id="GAA1770546.1"/>
    </source>
</evidence>
<keyword evidence="6" id="KW-1185">Reference proteome</keyword>
<dbReference type="EMBL" id="BAAALS010000028">
    <property type="protein sequence ID" value="GAA1770546.1"/>
    <property type="molecule type" value="Genomic_DNA"/>
</dbReference>
<keyword evidence="4" id="KW-1133">Transmembrane helix</keyword>
<evidence type="ECO:0000256" key="1">
    <source>
        <dbReference type="ARBA" id="ARBA00004196"/>
    </source>
</evidence>
<dbReference type="RefSeq" id="WP_344086169.1">
    <property type="nucleotide sequence ID" value="NZ_BAAALS010000028.1"/>
</dbReference>
<organism evidence="5 6">
    <name type="scientific">Luedemannella helvata</name>
    <dbReference type="NCBI Taxonomy" id="349315"/>
    <lineage>
        <taxon>Bacteria</taxon>
        <taxon>Bacillati</taxon>
        <taxon>Actinomycetota</taxon>
        <taxon>Actinomycetes</taxon>
        <taxon>Micromonosporales</taxon>
        <taxon>Micromonosporaceae</taxon>
        <taxon>Luedemannella</taxon>
    </lineage>
</organism>
<dbReference type="PANTHER" id="PTHR32347">
    <property type="entry name" value="EFFLUX SYSTEM COMPONENT YKNX-RELATED"/>
    <property type="match status" value="1"/>
</dbReference>
<sequence length="410" mass="42189">MSSVTTGEGELTPTTAPEPDVSERAPQAPAPHRREPGRRRRFLFVGGTVLVLGAAAGGVFAVTSTSQNAAAEPNAAEQTAAGLVPVRKGALSAQVNQSGTLSYAAQADGSSYSVINQQAGIYTKLPAAGSVVKCGKVLYWVDDNPVLLLCGSRPPYRDLSYGREGWDVKALNANLRALGYASEDEIDDGEDEFTGETAEALEDLQEDIGADETGRLNLGDAVFLPGPLRITKAIPKLGTRAAPGTAVVEAATTVRQVVVQLNAAQQSFVKKGFKVSITLPNNKVTPGKVSRIGTVASSSGDQGDVATSGSTSSDATIPVYISLDKPNDAGTLDAAPVRVQITTEGVKDALIVPVTALIGIAGGGYAVERVNADGSRESVPVELGLFDNANGLVQVEGALAPGDRVVVPAS</sequence>
<evidence type="ECO:0000256" key="2">
    <source>
        <dbReference type="ARBA" id="ARBA00023054"/>
    </source>
</evidence>
<protein>
    <submittedName>
        <fullName evidence="5">Peptidoglycan-binding protein</fullName>
    </submittedName>
</protein>
<comment type="subcellular location">
    <subcellularLocation>
        <location evidence="1">Cell envelope</location>
    </subcellularLocation>
</comment>